<name>F3KSH9_9BURK</name>
<keyword evidence="2" id="KW-1185">Reference proteome</keyword>
<proteinExistence type="predicted"/>
<evidence type="ECO:0000313" key="1">
    <source>
        <dbReference type="EMBL" id="EGI77256.1"/>
    </source>
</evidence>
<dbReference type="Proteomes" id="UP000016368">
    <property type="component" value="Unassembled WGS sequence"/>
</dbReference>
<reference evidence="1 2" key="1">
    <citation type="journal article" date="2011" name="EMBO J.">
        <title>Structural diversity of bacterial flagellar motors.</title>
        <authorList>
            <person name="Chen S."/>
            <person name="Beeby M."/>
            <person name="Murphy G.E."/>
            <person name="Leadbetter J.R."/>
            <person name="Hendrixson D.R."/>
            <person name="Briegel A."/>
            <person name="Li Z."/>
            <person name="Shi J."/>
            <person name="Tocheva E.I."/>
            <person name="Muller A."/>
            <person name="Dobro M.J."/>
            <person name="Jensen G.J."/>
        </authorList>
    </citation>
    <scope>NUCLEOTIDE SEQUENCE [LARGE SCALE GENOMIC DNA]</scope>
    <source>
        <strain evidence="1 2">ATCC 19624</strain>
    </source>
</reference>
<organism evidence="1 2">
    <name type="scientific">Hylemonella gracilis ATCC 19624</name>
    <dbReference type="NCBI Taxonomy" id="887062"/>
    <lineage>
        <taxon>Bacteria</taxon>
        <taxon>Pseudomonadati</taxon>
        <taxon>Pseudomonadota</taxon>
        <taxon>Betaproteobacteria</taxon>
        <taxon>Burkholderiales</taxon>
        <taxon>Comamonadaceae</taxon>
        <taxon>Hylemonella</taxon>
    </lineage>
</organism>
<dbReference type="EMBL" id="AEGR01000051">
    <property type="protein sequence ID" value="EGI77256.1"/>
    <property type="molecule type" value="Genomic_DNA"/>
</dbReference>
<dbReference type="STRING" id="887062.HGR_07041"/>
<comment type="caution">
    <text evidence="1">The sequence shown here is derived from an EMBL/GenBank/DDBJ whole genome shotgun (WGS) entry which is preliminary data.</text>
</comment>
<evidence type="ECO:0000313" key="2">
    <source>
        <dbReference type="Proteomes" id="UP000016368"/>
    </source>
</evidence>
<dbReference type="AlphaFoldDB" id="F3KSH9"/>
<protein>
    <submittedName>
        <fullName evidence="1">Uncharacterized protein</fullName>
    </submittedName>
</protein>
<accession>F3KSH9</accession>
<sequence>MMTMRYLSPQRTQVVTNSFSPIFRSAVRKHHFRVTMGADGKPSMEYMRPHNDYEAGDLGLTKWFANRHIAEVHDFTGDALSKNLMDYIASEMKKLRSLGTGIGAPETPKINTIIAIRQGLSKFPETKGTVKHTDNGVLGIASTKATGVTVKHNTEAKVKFKGGVINHLHSSN</sequence>
<gene>
    <name evidence="1" type="ORF">HGR_07041</name>
</gene>